<proteinExistence type="predicted"/>
<protein>
    <submittedName>
        <fullName evidence="1">Uncharacterized protein</fullName>
    </submittedName>
</protein>
<evidence type="ECO:0000313" key="2">
    <source>
        <dbReference type="Proteomes" id="UP001152888"/>
    </source>
</evidence>
<dbReference type="EMBL" id="CAKOFQ010006834">
    <property type="protein sequence ID" value="CAH1975256.1"/>
    <property type="molecule type" value="Genomic_DNA"/>
</dbReference>
<dbReference type="Proteomes" id="UP001152888">
    <property type="component" value="Unassembled WGS sequence"/>
</dbReference>
<organism evidence="1 2">
    <name type="scientific">Acanthoscelides obtectus</name>
    <name type="common">Bean weevil</name>
    <name type="synonym">Bruchus obtectus</name>
    <dbReference type="NCBI Taxonomy" id="200917"/>
    <lineage>
        <taxon>Eukaryota</taxon>
        <taxon>Metazoa</taxon>
        <taxon>Ecdysozoa</taxon>
        <taxon>Arthropoda</taxon>
        <taxon>Hexapoda</taxon>
        <taxon>Insecta</taxon>
        <taxon>Pterygota</taxon>
        <taxon>Neoptera</taxon>
        <taxon>Endopterygota</taxon>
        <taxon>Coleoptera</taxon>
        <taxon>Polyphaga</taxon>
        <taxon>Cucujiformia</taxon>
        <taxon>Chrysomeloidea</taxon>
        <taxon>Chrysomelidae</taxon>
        <taxon>Bruchinae</taxon>
        <taxon>Bruchini</taxon>
        <taxon>Acanthoscelides</taxon>
    </lineage>
</organism>
<reference evidence="1" key="1">
    <citation type="submission" date="2022-03" db="EMBL/GenBank/DDBJ databases">
        <authorList>
            <person name="Sayadi A."/>
        </authorList>
    </citation>
    <scope>NUCLEOTIDE SEQUENCE</scope>
</reference>
<keyword evidence="2" id="KW-1185">Reference proteome</keyword>
<name>A0A9P0KGM0_ACAOB</name>
<sequence length="192" mass="21622">MEVVDIDEFMISMLSFMHEDENVSDFEAETSFVQSMCSDPEMEVTWCSSSGSICSTKEYSSSINPSPPQEITSYEVNSSSISECSFLTETEPAPRAASTPTMPRKVPLSLNKLWRILEGLERSQATQEESVQQQEHPVSRSYDLEVCMGMYSMFSKHETAFGSSIRVIFKNETYAGPNFKGGLLFNYVTFFP</sequence>
<gene>
    <name evidence="1" type="ORF">ACAOBT_LOCUS11533</name>
</gene>
<accession>A0A9P0KGM0</accession>
<evidence type="ECO:0000313" key="1">
    <source>
        <dbReference type="EMBL" id="CAH1975256.1"/>
    </source>
</evidence>
<comment type="caution">
    <text evidence="1">The sequence shown here is derived from an EMBL/GenBank/DDBJ whole genome shotgun (WGS) entry which is preliminary data.</text>
</comment>
<dbReference type="AlphaFoldDB" id="A0A9P0KGM0"/>